<evidence type="ECO:0000313" key="2">
    <source>
        <dbReference type="EMBL" id="ESK65307.1"/>
    </source>
</evidence>
<dbReference type="Proteomes" id="UP000019050">
    <property type="component" value="Unassembled WGS sequence"/>
</dbReference>
<feature type="transmembrane region" description="Helical" evidence="1">
    <location>
        <begin position="35"/>
        <end position="61"/>
    </location>
</feature>
<accession>W1Q2I9</accession>
<dbReference type="EMBL" id="ACIN03000013">
    <property type="protein sequence ID" value="ESK65307.1"/>
    <property type="molecule type" value="Genomic_DNA"/>
</dbReference>
<keyword evidence="1" id="KW-1133">Transmembrane helix</keyword>
<keyword evidence="1" id="KW-0472">Membrane</keyword>
<dbReference type="STRING" id="592010.GCWU000182_001468"/>
<name>W1Q2I9_ABIDE</name>
<sequence length="114" mass="12493">MDTQVSKILDLLTKGMEGVPDIASQAFQIMVRGKFVNGVATIVLGVILLVFSAIVAIAIWSKMKDDDDGYYEWSVFLALLILPIILGLCYLYGGITSVMAPEYDAVMTLLKMVK</sequence>
<gene>
    <name evidence="2" type="ORF">GCWU000182_001468</name>
</gene>
<evidence type="ECO:0000256" key="1">
    <source>
        <dbReference type="SAM" id="Phobius"/>
    </source>
</evidence>
<comment type="caution">
    <text evidence="2">The sequence shown here is derived from an EMBL/GenBank/DDBJ whole genome shotgun (WGS) entry which is preliminary data.</text>
</comment>
<proteinExistence type="predicted"/>
<organism evidence="2 3">
    <name type="scientific">Abiotrophia defectiva ATCC 49176</name>
    <dbReference type="NCBI Taxonomy" id="592010"/>
    <lineage>
        <taxon>Bacteria</taxon>
        <taxon>Bacillati</taxon>
        <taxon>Bacillota</taxon>
        <taxon>Bacilli</taxon>
        <taxon>Lactobacillales</taxon>
        <taxon>Aerococcaceae</taxon>
        <taxon>Abiotrophia</taxon>
    </lineage>
</organism>
<dbReference type="RefSeq" id="WP_023392110.1">
    <property type="nucleotide sequence ID" value="NZ_KI535340.1"/>
</dbReference>
<dbReference type="GeneID" id="84817969"/>
<protein>
    <submittedName>
        <fullName evidence="2">Uncharacterized protein</fullName>
    </submittedName>
</protein>
<keyword evidence="3" id="KW-1185">Reference proteome</keyword>
<evidence type="ECO:0000313" key="3">
    <source>
        <dbReference type="Proteomes" id="UP000019050"/>
    </source>
</evidence>
<dbReference type="AlphaFoldDB" id="W1Q2I9"/>
<dbReference type="HOGENOM" id="CLU_2115614_0_0_9"/>
<reference evidence="2" key="1">
    <citation type="submission" date="2013-06" db="EMBL/GenBank/DDBJ databases">
        <authorList>
            <person name="Weinstock G."/>
            <person name="Sodergren E."/>
            <person name="Clifton S."/>
            <person name="Fulton L."/>
            <person name="Fulton B."/>
            <person name="Courtney L."/>
            <person name="Fronick C."/>
            <person name="Harrison M."/>
            <person name="Strong C."/>
            <person name="Farmer C."/>
            <person name="Delahaunty K."/>
            <person name="Markovic C."/>
            <person name="Hall O."/>
            <person name="Minx P."/>
            <person name="Tomlinson C."/>
            <person name="Mitreva M."/>
            <person name="Nelson J."/>
            <person name="Hou S."/>
            <person name="Wollam A."/>
            <person name="Pepin K.H."/>
            <person name="Johnson M."/>
            <person name="Bhonagiri V."/>
            <person name="Nash W.E."/>
            <person name="Warren W."/>
            <person name="Chinwalla A."/>
            <person name="Mardis E.R."/>
            <person name="Wilson R.K."/>
        </authorList>
    </citation>
    <scope>NUCLEOTIDE SEQUENCE [LARGE SCALE GENOMIC DNA]</scope>
    <source>
        <strain evidence="2">ATCC 49176</strain>
    </source>
</reference>
<keyword evidence="1" id="KW-0812">Transmembrane</keyword>
<feature type="transmembrane region" description="Helical" evidence="1">
    <location>
        <begin position="73"/>
        <end position="93"/>
    </location>
</feature>